<name>A0AAV4JVU1_9GAST</name>
<evidence type="ECO:0000313" key="2">
    <source>
        <dbReference type="Proteomes" id="UP000762676"/>
    </source>
</evidence>
<sequence length="383" mass="42453">MLHIQIACGITYYVYSSTRGPSLRPPESCEAGPAVLTDNCQYPASPSGPVGRSELICEGVDSVPRVNDLGGEQLIRWFISRDAPVIVEDGTRHWEGINNFTSLAVFAKAFIGDPILPSYRSCHFSTNLRLKDMDHVDLLEQLAQGQVDKFYAQWENCNARAYKAFRGKFQRPYFLPSTIGLASSSWVFLSANYSGKMFKPVAIRHDLIIFMQLRGASRVRLEPWEPCTAVCTSFHETLSEGNICESEGISKSIFFKRKKGPGLCSVVFRTRDLLATERSHYQLSYLGPRDVNKPSSILLIACTHIAGNERGQRGGVVSALDSRSGGRRFDSRPCHVAVALGKQFTLTFPSPPTCKMGTQLQASNVQVCWGISGAALWRHSYAE</sequence>
<keyword evidence="2" id="KW-1185">Reference proteome</keyword>
<evidence type="ECO:0000313" key="1">
    <source>
        <dbReference type="EMBL" id="GFS26824.1"/>
    </source>
</evidence>
<dbReference type="EMBL" id="BMAT01014147">
    <property type="protein sequence ID" value="GFS26824.1"/>
    <property type="molecule type" value="Genomic_DNA"/>
</dbReference>
<gene>
    <name evidence="1" type="ORF">ElyMa_007066800</name>
</gene>
<dbReference type="Proteomes" id="UP000762676">
    <property type="component" value="Unassembled WGS sequence"/>
</dbReference>
<dbReference type="AlphaFoldDB" id="A0AAV4JVU1"/>
<comment type="caution">
    <text evidence="1">The sequence shown here is derived from an EMBL/GenBank/DDBJ whole genome shotgun (WGS) entry which is preliminary data.</text>
</comment>
<proteinExistence type="predicted"/>
<protein>
    <submittedName>
        <fullName evidence="1">Serine/threonine-protein phosphatase</fullName>
    </submittedName>
</protein>
<accession>A0AAV4JVU1</accession>
<organism evidence="1 2">
    <name type="scientific">Elysia marginata</name>
    <dbReference type="NCBI Taxonomy" id="1093978"/>
    <lineage>
        <taxon>Eukaryota</taxon>
        <taxon>Metazoa</taxon>
        <taxon>Spiralia</taxon>
        <taxon>Lophotrochozoa</taxon>
        <taxon>Mollusca</taxon>
        <taxon>Gastropoda</taxon>
        <taxon>Heterobranchia</taxon>
        <taxon>Euthyneura</taxon>
        <taxon>Panpulmonata</taxon>
        <taxon>Sacoglossa</taxon>
        <taxon>Placobranchoidea</taxon>
        <taxon>Plakobranchidae</taxon>
        <taxon>Elysia</taxon>
    </lineage>
</organism>
<reference evidence="1 2" key="1">
    <citation type="journal article" date="2021" name="Elife">
        <title>Chloroplast acquisition without the gene transfer in kleptoplastic sea slugs, Plakobranchus ocellatus.</title>
        <authorList>
            <person name="Maeda T."/>
            <person name="Takahashi S."/>
            <person name="Yoshida T."/>
            <person name="Shimamura S."/>
            <person name="Takaki Y."/>
            <person name="Nagai Y."/>
            <person name="Toyoda A."/>
            <person name="Suzuki Y."/>
            <person name="Arimoto A."/>
            <person name="Ishii H."/>
            <person name="Satoh N."/>
            <person name="Nishiyama T."/>
            <person name="Hasebe M."/>
            <person name="Maruyama T."/>
            <person name="Minagawa J."/>
            <person name="Obokata J."/>
            <person name="Shigenobu S."/>
        </authorList>
    </citation>
    <scope>NUCLEOTIDE SEQUENCE [LARGE SCALE GENOMIC DNA]</scope>
</reference>